<feature type="transmembrane region" description="Helical" evidence="5">
    <location>
        <begin position="31"/>
        <end position="55"/>
    </location>
</feature>
<dbReference type="PANTHER" id="PTHR36926:SF1">
    <property type="entry name" value="COLICIN V PRODUCTION PROTEIN"/>
    <property type="match status" value="1"/>
</dbReference>
<evidence type="ECO:0000313" key="6">
    <source>
        <dbReference type="EMBL" id="QID18180.1"/>
    </source>
</evidence>
<dbReference type="GO" id="GO:0009403">
    <property type="term" value="P:toxin biosynthetic process"/>
    <property type="evidence" value="ECO:0007669"/>
    <property type="project" value="InterPro"/>
</dbReference>
<dbReference type="Proteomes" id="UP000501991">
    <property type="component" value="Chromosome"/>
</dbReference>
<organism evidence="6 7">
    <name type="scientific">Nitrogeniibacter mangrovi</name>
    <dbReference type="NCBI Taxonomy" id="2016596"/>
    <lineage>
        <taxon>Bacteria</taxon>
        <taxon>Pseudomonadati</taxon>
        <taxon>Pseudomonadota</taxon>
        <taxon>Betaproteobacteria</taxon>
        <taxon>Rhodocyclales</taxon>
        <taxon>Zoogloeaceae</taxon>
        <taxon>Nitrogeniibacter</taxon>
    </lineage>
</organism>
<feature type="transmembrane region" description="Helical" evidence="5">
    <location>
        <begin position="106"/>
        <end position="126"/>
    </location>
</feature>
<comment type="subcellular location">
    <subcellularLocation>
        <location evidence="1">Membrane</location>
        <topology evidence="1">Multi-pass membrane protein</topology>
    </subcellularLocation>
</comment>
<keyword evidence="3 5" id="KW-1133">Transmembrane helix</keyword>
<dbReference type="AlphaFoldDB" id="A0A6C1B7A1"/>
<evidence type="ECO:0000256" key="1">
    <source>
        <dbReference type="ARBA" id="ARBA00004141"/>
    </source>
</evidence>
<dbReference type="InterPro" id="IPR052719">
    <property type="entry name" value="CvpA-like"/>
</dbReference>
<dbReference type="Pfam" id="PF02674">
    <property type="entry name" value="Colicin_V"/>
    <property type="match status" value="1"/>
</dbReference>
<dbReference type="InterPro" id="IPR003825">
    <property type="entry name" value="Colicin-V_CvpA"/>
</dbReference>
<keyword evidence="2 5" id="KW-0812">Transmembrane</keyword>
<dbReference type="RefSeq" id="WP_173765591.1">
    <property type="nucleotide sequence ID" value="NZ_CP048836.1"/>
</dbReference>
<accession>A0A6C1B7A1</accession>
<dbReference type="GO" id="GO:0016020">
    <property type="term" value="C:membrane"/>
    <property type="evidence" value="ECO:0007669"/>
    <property type="project" value="UniProtKB-SubCell"/>
</dbReference>
<keyword evidence="4 5" id="KW-0472">Membrane</keyword>
<name>A0A6C1B7A1_9RHOO</name>
<dbReference type="EMBL" id="CP048836">
    <property type="protein sequence ID" value="QID18180.1"/>
    <property type="molecule type" value="Genomic_DNA"/>
</dbReference>
<evidence type="ECO:0000256" key="4">
    <source>
        <dbReference type="ARBA" id="ARBA00023136"/>
    </source>
</evidence>
<proteinExistence type="predicted"/>
<dbReference type="KEGG" id="azq:G3580_11355"/>
<sequence>MTVFDYAFLGLVAVLAALGFWRGLVSEVLALVGWILAFVAARLFAEQAAALFVNWLTEPAFAYVAGFALIFIAVLVVVAVVRYLLRALIRAVGLGFVDRGLGAMFGTVKAVVIACLLVALGGVSGVSRAPWWEAAMFSPLLETAVVAAKPWLPAAVAERVRFR</sequence>
<evidence type="ECO:0000256" key="2">
    <source>
        <dbReference type="ARBA" id="ARBA00022692"/>
    </source>
</evidence>
<feature type="transmembrane region" description="Helical" evidence="5">
    <location>
        <begin position="61"/>
        <end position="85"/>
    </location>
</feature>
<protein>
    <submittedName>
        <fullName evidence="6">CvpA family protein</fullName>
    </submittedName>
</protein>
<feature type="transmembrane region" description="Helical" evidence="5">
    <location>
        <begin position="6"/>
        <end position="24"/>
    </location>
</feature>
<evidence type="ECO:0000256" key="5">
    <source>
        <dbReference type="SAM" id="Phobius"/>
    </source>
</evidence>
<dbReference type="PANTHER" id="PTHR36926">
    <property type="entry name" value="COLICIN V PRODUCTION PROTEIN"/>
    <property type="match status" value="1"/>
</dbReference>
<evidence type="ECO:0000256" key="3">
    <source>
        <dbReference type="ARBA" id="ARBA00022989"/>
    </source>
</evidence>
<keyword evidence="7" id="KW-1185">Reference proteome</keyword>
<gene>
    <name evidence="6" type="ORF">G3580_11355</name>
</gene>
<evidence type="ECO:0000313" key="7">
    <source>
        <dbReference type="Proteomes" id="UP000501991"/>
    </source>
</evidence>
<reference evidence="6 7" key="1">
    <citation type="submission" date="2020-02" db="EMBL/GenBank/DDBJ databases">
        <title>Nitrogenibacter mangrovi gen. nov., sp. nov. isolated from mangrove sediment, a denitrifying betaproteobacterium.</title>
        <authorList>
            <person name="Liao H."/>
            <person name="Tian Y."/>
        </authorList>
    </citation>
    <scope>NUCLEOTIDE SEQUENCE [LARGE SCALE GENOMIC DNA]</scope>
    <source>
        <strain evidence="6 7">M9-3-2</strain>
    </source>
</reference>